<feature type="region of interest" description="Disordered" evidence="1">
    <location>
        <begin position="1162"/>
        <end position="1210"/>
    </location>
</feature>
<feature type="compositionally biased region" description="Low complexity" evidence="1">
    <location>
        <begin position="1"/>
        <end position="21"/>
    </location>
</feature>
<feature type="region of interest" description="Disordered" evidence="1">
    <location>
        <begin position="1"/>
        <end position="87"/>
    </location>
</feature>
<reference evidence="3" key="1">
    <citation type="journal article" date="2020" name="Fungal Divers.">
        <title>Resolving the Mortierellaceae phylogeny through synthesis of multi-gene phylogenetics and phylogenomics.</title>
        <authorList>
            <person name="Vandepol N."/>
            <person name="Liber J."/>
            <person name="Desiro A."/>
            <person name="Na H."/>
            <person name="Kennedy M."/>
            <person name="Barry K."/>
            <person name="Grigoriev I.V."/>
            <person name="Miller A.N."/>
            <person name="O'Donnell K."/>
            <person name="Stajich J.E."/>
            <person name="Bonito G."/>
        </authorList>
    </citation>
    <scope>NUCLEOTIDE SEQUENCE</scope>
    <source>
        <strain evidence="3">NRRL 28262</strain>
    </source>
</reference>
<evidence type="ECO:0000256" key="1">
    <source>
        <dbReference type="SAM" id="MobiDB-lite"/>
    </source>
</evidence>
<dbReference type="InterPro" id="IPR008929">
    <property type="entry name" value="Chondroitin_lyas"/>
</dbReference>
<feature type="compositionally biased region" description="Basic and acidic residues" evidence="1">
    <location>
        <begin position="256"/>
        <end position="266"/>
    </location>
</feature>
<keyword evidence="2" id="KW-0472">Membrane</keyword>
<dbReference type="Gene3D" id="1.50.10.100">
    <property type="entry name" value="Chondroitin AC/alginate lyase"/>
    <property type="match status" value="1"/>
</dbReference>
<evidence type="ECO:0000313" key="4">
    <source>
        <dbReference type="Proteomes" id="UP001194580"/>
    </source>
</evidence>
<accession>A0AAD4HA20</accession>
<feature type="region of interest" description="Disordered" evidence="1">
    <location>
        <begin position="209"/>
        <end position="232"/>
    </location>
</feature>
<organism evidence="3 4">
    <name type="scientific">Linnemannia exigua</name>
    <dbReference type="NCBI Taxonomy" id="604196"/>
    <lineage>
        <taxon>Eukaryota</taxon>
        <taxon>Fungi</taxon>
        <taxon>Fungi incertae sedis</taxon>
        <taxon>Mucoromycota</taxon>
        <taxon>Mortierellomycotina</taxon>
        <taxon>Mortierellomycetes</taxon>
        <taxon>Mortierellales</taxon>
        <taxon>Mortierellaceae</taxon>
        <taxon>Linnemannia</taxon>
    </lineage>
</organism>
<dbReference type="EMBL" id="JAAAIL010000092">
    <property type="protein sequence ID" value="KAG0279959.1"/>
    <property type="molecule type" value="Genomic_DNA"/>
</dbReference>
<proteinExistence type="predicted"/>
<keyword evidence="2" id="KW-0812">Transmembrane</keyword>
<feature type="compositionally biased region" description="Low complexity" evidence="1">
    <location>
        <begin position="69"/>
        <end position="87"/>
    </location>
</feature>
<name>A0AAD4HA20_9FUNG</name>
<gene>
    <name evidence="3" type="ORF">BGZ95_011782</name>
</gene>
<keyword evidence="2" id="KW-1133">Transmembrane helix</keyword>
<evidence type="ECO:0000256" key="2">
    <source>
        <dbReference type="SAM" id="Phobius"/>
    </source>
</evidence>
<feature type="region of interest" description="Disordered" evidence="1">
    <location>
        <begin position="256"/>
        <end position="322"/>
    </location>
</feature>
<feature type="compositionally biased region" description="Low complexity" evidence="1">
    <location>
        <begin position="41"/>
        <end position="54"/>
    </location>
</feature>
<feature type="compositionally biased region" description="Basic and acidic residues" evidence="1">
    <location>
        <begin position="214"/>
        <end position="232"/>
    </location>
</feature>
<protein>
    <recommendedName>
        <fullName evidence="5">Alginate lyase domain-containing protein</fullName>
    </recommendedName>
</protein>
<sequence>MTTPTTRAFYRSSAASSRSTSPSPPPLFPGMVLPQDPPPYSRRGNNNNSNTTPPNHHHYTSTGMPATTGSPNGNSLSSGNFYSSNTTTTSVRSTTIASVAAATASLVNGIRGGARENKHHNHHHDNHHMHDTHTSRHHHSLSDSSTQSDQIPSALVDKHFVYYPSSSTSSRVRSLRKRLLNRRVIGFGLILALIALFSLIYLQPSIPSWQSRHHQSDPAHRQPSNHDRYRYDFDYPLDKSRQQAQELERQRVLEQQRKNHAWRDQDDSSNSNNSNTDHSEPGSDNSASDNNKDQEELGGLGSNPDSIDRTDDNSSSARTAPKTIDPESIVLYRILGNDLPPRHRPGQTLSNVRFILEHEPEFNNTRKLWVLNRIVDPQAESSIIQLLDHHRQEYIRVPFVEGEYLKQDFKLEDFPEPDFFSSDDYSTFSKVAKLRVLDYTYHDKNRYAMNNNGGRNIAIQHGKSNVDARWIFAFDGNSFMTKNAMEEIKNSIRKHGEMIKYFVVPMARLVDNSQLLKGVDTRPNSKEEPQIIFRNDAEDVYNPDMRYGRRSKLELLWRLGALERGKISKPSVSWEPREREPIPDKADFKTVGWVFRLFSGKRSQEENTRQSAAIRAYNRLLAIQDLIDGIDERIARKTFRSNDLLVYKDDILMSNRQKYWVGESGVTRMVNELQSKADGVLSSRLNLLKKASADDLIIYPADGLGKPIIPKSAPSPTNEDGSSKVITLQGLYDEVTTLTLAHYFTGNETFARAAANIVRTTLLQEHDQYAPIHPTTEETGYLLDHGYSFPALNRLPRVIPKKEGILASRPLLTIPKDLLKADTMPAFLDSVRMLHRIHVLTQNEYVQLSLVFSTWLEHLVNSPEGILYAKQGDHRSSFMDLHVAALAAITDDVRLFLRVVNRCRMRVGRQFMIVQDGKIKMPFENAYATRQSMAGLLQPGGAATDVSGQELAGMYIDEENDDLDLSLDQSISRPRDLGSMLKGSMMSGKDDVPKYDSNQGPIDPLEEEDEYQRKKPSPSLEKMMDFADSGSSKSPSNQQQQQPVVASSTPPMVADGTGEPLYTVGELTERYSALNLQYWTLLTRMVDNSGIASAPDLWRHRSKRGYRLGDIVRNYVRQDHYRSSSLRKVTLDALLYTARTNYDHVPPRALLIQEGDKQALSSSTSATGAASAGALAGKVNNDDRRRGGRPGSSRGGSASSSSKPYNPSNEGVLEWGELGLEANVFEALAKDDQDLQDSLGGSLPGTGVPPFWMLGVVE</sequence>
<feature type="compositionally biased region" description="Basic residues" evidence="1">
    <location>
        <begin position="117"/>
        <end position="127"/>
    </location>
</feature>
<evidence type="ECO:0000313" key="3">
    <source>
        <dbReference type="EMBL" id="KAG0279959.1"/>
    </source>
</evidence>
<feature type="region of interest" description="Disordered" evidence="1">
    <location>
        <begin position="969"/>
        <end position="1057"/>
    </location>
</feature>
<feature type="compositionally biased region" description="Low complexity" evidence="1">
    <location>
        <begin position="1162"/>
        <end position="1177"/>
    </location>
</feature>
<comment type="caution">
    <text evidence="3">The sequence shown here is derived from an EMBL/GenBank/DDBJ whole genome shotgun (WGS) entry which is preliminary data.</text>
</comment>
<evidence type="ECO:0008006" key="5">
    <source>
        <dbReference type="Google" id="ProtNLM"/>
    </source>
</evidence>
<dbReference type="AlphaFoldDB" id="A0AAD4HA20"/>
<feature type="region of interest" description="Disordered" evidence="1">
    <location>
        <begin position="113"/>
        <end position="149"/>
    </location>
</feature>
<feature type="transmembrane region" description="Helical" evidence="2">
    <location>
        <begin position="184"/>
        <end position="202"/>
    </location>
</feature>
<dbReference type="Proteomes" id="UP001194580">
    <property type="component" value="Unassembled WGS sequence"/>
</dbReference>
<keyword evidence="4" id="KW-1185">Reference proteome</keyword>
<feature type="compositionally biased region" description="Low complexity" evidence="1">
    <location>
        <begin position="1029"/>
        <end position="1051"/>
    </location>
</feature>